<reference evidence="2 3" key="1">
    <citation type="submission" date="2020-07" db="EMBL/GenBank/DDBJ databases">
        <title>Sequencing the genomes of 1000 actinobacteria strains.</title>
        <authorList>
            <person name="Klenk H.-P."/>
        </authorList>
    </citation>
    <scope>NUCLEOTIDE SEQUENCE [LARGE SCALE GENOMIC DNA]</scope>
    <source>
        <strain evidence="2 3">DSM 29531</strain>
    </source>
</reference>
<proteinExistence type="predicted"/>
<feature type="region of interest" description="Disordered" evidence="1">
    <location>
        <begin position="1"/>
        <end position="72"/>
    </location>
</feature>
<dbReference type="RefSeq" id="WP_179479058.1">
    <property type="nucleotide sequence ID" value="NZ_JACCFW010000001.1"/>
</dbReference>
<comment type="caution">
    <text evidence="2">The sequence shown here is derived from an EMBL/GenBank/DDBJ whole genome shotgun (WGS) entry which is preliminary data.</text>
</comment>
<gene>
    <name evidence="2" type="ORF">HNR15_000621</name>
</gene>
<protein>
    <submittedName>
        <fullName evidence="2">Uncharacterized protein</fullName>
    </submittedName>
</protein>
<feature type="compositionally biased region" description="Basic and acidic residues" evidence="1">
    <location>
        <begin position="58"/>
        <end position="72"/>
    </location>
</feature>
<sequence>MTERRRRPRRAVRPPTAAPRERPAEPADDFAVSADDQDEGWAGSGEAARTSSGEPDDRDERWWREQRPPHWE</sequence>
<evidence type="ECO:0000256" key="1">
    <source>
        <dbReference type="SAM" id="MobiDB-lite"/>
    </source>
</evidence>
<organism evidence="2 3">
    <name type="scientific">Allobranchiibius huperziae</name>
    <dbReference type="NCBI Taxonomy" id="1874116"/>
    <lineage>
        <taxon>Bacteria</taxon>
        <taxon>Bacillati</taxon>
        <taxon>Actinomycetota</taxon>
        <taxon>Actinomycetes</taxon>
        <taxon>Micrococcales</taxon>
        <taxon>Dermacoccaceae</taxon>
        <taxon>Allobranchiibius</taxon>
    </lineage>
</organism>
<evidence type="ECO:0000313" key="2">
    <source>
        <dbReference type="EMBL" id="NYJ73658.1"/>
    </source>
</evidence>
<name>A0A853D9M2_9MICO</name>
<accession>A0A853D9M2</accession>
<dbReference type="EMBL" id="JACCFW010000001">
    <property type="protein sequence ID" value="NYJ73658.1"/>
    <property type="molecule type" value="Genomic_DNA"/>
</dbReference>
<dbReference type="Proteomes" id="UP000571817">
    <property type="component" value="Unassembled WGS sequence"/>
</dbReference>
<dbReference type="AlphaFoldDB" id="A0A853D9M2"/>
<evidence type="ECO:0000313" key="3">
    <source>
        <dbReference type="Proteomes" id="UP000571817"/>
    </source>
</evidence>
<keyword evidence="3" id="KW-1185">Reference proteome</keyword>
<feature type="compositionally biased region" description="Basic residues" evidence="1">
    <location>
        <begin position="1"/>
        <end position="12"/>
    </location>
</feature>